<feature type="non-terminal residue" evidence="1">
    <location>
        <position position="81"/>
    </location>
</feature>
<keyword evidence="2" id="KW-1185">Reference proteome</keyword>
<evidence type="ECO:0000313" key="1">
    <source>
        <dbReference type="EMBL" id="KAK6918791.1"/>
    </source>
</evidence>
<gene>
    <name evidence="1" type="ORF">RJ641_017213</name>
</gene>
<dbReference type="EMBL" id="JBAMMX010000022">
    <property type="protein sequence ID" value="KAK6918791.1"/>
    <property type="molecule type" value="Genomic_DNA"/>
</dbReference>
<accession>A0AAN8UW86</accession>
<sequence length="81" mass="9312">MQAEPDPDDSVHMDVFDPNDQELQVIQDPVMAFCPRLHKAIEMVQTEGNPTDPANPTFQKNVANYRESNANQGRYYRSIFK</sequence>
<dbReference type="Proteomes" id="UP001370490">
    <property type="component" value="Unassembled WGS sequence"/>
</dbReference>
<protein>
    <submittedName>
        <fullName evidence="1">Uncharacterized protein</fullName>
    </submittedName>
</protein>
<dbReference type="AlphaFoldDB" id="A0AAN8UW86"/>
<reference evidence="1 2" key="1">
    <citation type="submission" date="2023-12" db="EMBL/GenBank/DDBJ databases">
        <title>A high-quality genome assembly for Dillenia turbinata (Dilleniales).</title>
        <authorList>
            <person name="Chanderbali A."/>
        </authorList>
    </citation>
    <scope>NUCLEOTIDE SEQUENCE [LARGE SCALE GENOMIC DNA]</scope>
    <source>
        <strain evidence="1">LSX21</strain>
        <tissue evidence="1">Leaf</tissue>
    </source>
</reference>
<comment type="caution">
    <text evidence="1">The sequence shown here is derived from an EMBL/GenBank/DDBJ whole genome shotgun (WGS) entry which is preliminary data.</text>
</comment>
<name>A0AAN8UW86_9MAGN</name>
<organism evidence="1 2">
    <name type="scientific">Dillenia turbinata</name>
    <dbReference type="NCBI Taxonomy" id="194707"/>
    <lineage>
        <taxon>Eukaryota</taxon>
        <taxon>Viridiplantae</taxon>
        <taxon>Streptophyta</taxon>
        <taxon>Embryophyta</taxon>
        <taxon>Tracheophyta</taxon>
        <taxon>Spermatophyta</taxon>
        <taxon>Magnoliopsida</taxon>
        <taxon>eudicotyledons</taxon>
        <taxon>Gunneridae</taxon>
        <taxon>Pentapetalae</taxon>
        <taxon>Dilleniales</taxon>
        <taxon>Dilleniaceae</taxon>
        <taxon>Dillenia</taxon>
    </lineage>
</organism>
<evidence type="ECO:0000313" key="2">
    <source>
        <dbReference type="Proteomes" id="UP001370490"/>
    </source>
</evidence>
<proteinExistence type="predicted"/>